<comment type="subcellular location">
    <subcellularLocation>
        <location evidence="1">Mitochondrion inner membrane</location>
        <topology evidence="1">Peripheral membrane protein</topology>
        <orientation evidence="1">Matrix side</orientation>
    </subcellularLocation>
</comment>
<dbReference type="FunFam" id="1.10.1090.10:FF:000001">
    <property type="entry name" value="Cytochrome b-c1 complex subunit 7"/>
    <property type="match status" value="1"/>
</dbReference>
<organism evidence="14 15">
    <name type="scientific">Allacma fusca</name>
    <dbReference type="NCBI Taxonomy" id="39272"/>
    <lineage>
        <taxon>Eukaryota</taxon>
        <taxon>Metazoa</taxon>
        <taxon>Ecdysozoa</taxon>
        <taxon>Arthropoda</taxon>
        <taxon>Hexapoda</taxon>
        <taxon>Collembola</taxon>
        <taxon>Symphypleona</taxon>
        <taxon>Sminthuridae</taxon>
        <taxon>Allacma</taxon>
    </lineage>
</organism>
<evidence type="ECO:0000256" key="10">
    <source>
        <dbReference type="ARBA" id="ARBA00031684"/>
    </source>
</evidence>
<dbReference type="GO" id="GO:0005743">
    <property type="term" value="C:mitochondrial inner membrane"/>
    <property type="evidence" value="ECO:0007669"/>
    <property type="project" value="UniProtKB-SubCell"/>
</dbReference>
<evidence type="ECO:0000256" key="3">
    <source>
        <dbReference type="ARBA" id="ARBA00016323"/>
    </source>
</evidence>
<proteinExistence type="inferred from homology"/>
<dbReference type="PANTHER" id="PTHR12022:SF0">
    <property type="entry name" value="CYTOCHROME B-C1 COMPLEX SUBUNIT 7"/>
    <property type="match status" value="1"/>
</dbReference>
<dbReference type="InterPro" id="IPR003197">
    <property type="entry name" value="QCR7"/>
</dbReference>
<evidence type="ECO:0000256" key="13">
    <source>
        <dbReference type="ARBA" id="ARBA00046393"/>
    </source>
</evidence>
<gene>
    <name evidence="14" type="ORF">AFUS01_LOCUS26706</name>
</gene>
<keyword evidence="6" id="KW-0999">Mitochondrion inner membrane</keyword>
<comment type="similarity">
    <text evidence="2">Belongs to the UQCRB/QCR7 family.</text>
</comment>
<evidence type="ECO:0000256" key="4">
    <source>
        <dbReference type="ARBA" id="ARBA00022448"/>
    </source>
</evidence>
<sequence length="149" mass="17924">MSGAASTGVRAVLKRWMWTKSGFHKYGLKYHDILYETPAVKEAVRRLPQYVQDERNYRHIRALQASMQKVYLPEDQWTKYENDDYYLTPYLEEVEKEIAEQRDWATNWIEGSLDKDEDADVGNHQLNWNIGRWDFKEIEERCRRSCLNE</sequence>
<evidence type="ECO:0000256" key="5">
    <source>
        <dbReference type="ARBA" id="ARBA00022660"/>
    </source>
</evidence>
<keyword evidence="4" id="KW-0813">Transport</keyword>
<dbReference type="PANTHER" id="PTHR12022">
    <property type="entry name" value="UBIQUINOL-CYTOCHROME C REDUCTASE COMPLEX 14 KD PROTEIN"/>
    <property type="match status" value="1"/>
</dbReference>
<evidence type="ECO:0000256" key="6">
    <source>
        <dbReference type="ARBA" id="ARBA00022792"/>
    </source>
</evidence>
<keyword evidence="5" id="KW-0679">Respiratory chain</keyword>
<dbReference type="OrthoDB" id="425749at2759"/>
<keyword evidence="9" id="KW-0472">Membrane</keyword>
<evidence type="ECO:0000313" key="14">
    <source>
        <dbReference type="EMBL" id="CAG7816071.1"/>
    </source>
</evidence>
<evidence type="ECO:0000313" key="15">
    <source>
        <dbReference type="Proteomes" id="UP000708208"/>
    </source>
</evidence>
<protein>
    <recommendedName>
        <fullName evidence="3">Cytochrome b-c1 complex subunit 7</fullName>
    </recommendedName>
    <alternativeName>
        <fullName evidence="10">Complex III subunit 7</fullName>
    </alternativeName>
    <alternativeName>
        <fullName evidence="11">Ubiquinol-cytochrome c reductase complex 14 kDa protein</fullName>
    </alternativeName>
</protein>
<evidence type="ECO:0000256" key="12">
    <source>
        <dbReference type="ARBA" id="ARBA00038521"/>
    </source>
</evidence>
<keyword evidence="15" id="KW-1185">Reference proteome</keyword>
<comment type="caution">
    <text evidence="14">The sequence shown here is derived from an EMBL/GenBank/DDBJ whole genome shotgun (WGS) entry which is preliminary data.</text>
</comment>
<evidence type="ECO:0000256" key="11">
    <source>
        <dbReference type="ARBA" id="ARBA00032927"/>
    </source>
</evidence>
<dbReference type="GO" id="GO:0006122">
    <property type="term" value="P:mitochondrial electron transport, ubiquinol to cytochrome c"/>
    <property type="evidence" value="ECO:0007669"/>
    <property type="project" value="InterPro"/>
</dbReference>
<evidence type="ECO:0000256" key="1">
    <source>
        <dbReference type="ARBA" id="ARBA00004443"/>
    </source>
</evidence>
<dbReference type="EMBL" id="CAJVCH010360086">
    <property type="protein sequence ID" value="CAG7816071.1"/>
    <property type="molecule type" value="Genomic_DNA"/>
</dbReference>
<dbReference type="Pfam" id="PF02271">
    <property type="entry name" value="UCR_14kD"/>
    <property type="match status" value="1"/>
</dbReference>
<evidence type="ECO:0000256" key="9">
    <source>
        <dbReference type="ARBA" id="ARBA00023136"/>
    </source>
</evidence>
<keyword evidence="7" id="KW-0249">Electron transport</keyword>
<keyword evidence="8" id="KW-0496">Mitochondrion</keyword>
<dbReference type="Proteomes" id="UP000708208">
    <property type="component" value="Unassembled WGS sequence"/>
</dbReference>
<evidence type="ECO:0000256" key="8">
    <source>
        <dbReference type="ARBA" id="ARBA00023128"/>
    </source>
</evidence>
<comment type="subunit">
    <text evidence="12">Component of the ubiquinol-cytochrome c oxidoreductase (cytochrome b-c1 complex, complex III, CIII), a multisubunit enzyme composed of 3 respiratory subunits cytochrome b, cytochrome c1 and Rieske protein, 2 core protein subunits, and additional low-molecular weight protein subunits. The complex exists as an obligatory dimer and forms supercomplexes (SCs) in the inner mitochondrial membrane with cytochrome c oxidase (complex IV, CIV).</text>
</comment>
<dbReference type="AlphaFoldDB" id="A0A8J2P5K6"/>
<evidence type="ECO:0000256" key="7">
    <source>
        <dbReference type="ARBA" id="ARBA00022982"/>
    </source>
</evidence>
<evidence type="ECO:0000256" key="2">
    <source>
        <dbReference type="ARBA" id="ARBA00008554"/>
    </source>
</evidence>
<accession>A0A8J2P5K6</accession>
<reference evidence="14" key="1">
    <citation type="submission" date="2021-06" db="EMBL/GenBank/DDBJ databases">
        <authorList>
            <person name="Hodson N. C."/>
            <person name="Mongue J. A."/>
            <person name="Jaron S. K."/>
        </authorList>
    </citation>
    <scope>NUCLEOTIDE SEQUENCE</scope>
</reference>
<name>A0A8J2P5K6_9HEXA</name>
<comment type="subunit">
    <text evidence="13">Component of the ubiquinol-cytochrome c oxidoreductase (cytochrome b-c1 complex, complex III, CIII), a multisubunit enzyme composed of 11 subunits. The complex is composed of 3 respiratory subunits cytochrome b, cytochrome c1 and Rieske protein UQCRFS1, 2 core protein subunits UQCRC1/QCR1 and UQCRC2/QCR2, and 6 low-molecular weight protein subunits UQCRH/QCR6, UQCRB/QCR7, UQCRQ/QCR8, UQCR10/QCR9, UQCR11/QCR10 and subunit 9, the cleavage product of Rieske protein UQCRFS1. The complex exists as an obligatory dimer and forms supercomplexes (SCs) in the inner mitochondrial membrane with NADH-ubiquinone oxidoreductase (complex I, CI) and cytochrome c oxidase (complex IV, CIV), resulting in different assemblies (supercomplex SCI(1)III(2)IV(1) and megacomplex MCI(2)III(2)IV(2)).</text>
</comment>